<dbReference type="AlphaFoldDB" id="A0A2P2IKR4"/>
<sequence length="37" mass="4290">MKVAHTKILKLQILDIYPVSQRENVASFRMDSKSLKT</sequence>
<name>A0A2P2IKR4_RHIMU</name>
<protein>
    <submittedName>
        <fullName evidence="1">Uncharacterized protein</fullName>
    </submittedName>
</protein>
<proteinExistence type="predicted"/>
<reference evidence="1" key="1">
    <citation type="submission" date="2018-02" db="EMBL/GenBank/DDBJ databases">
        <title>Rhizophora mucronata_Transcriptome.</title>
        <authorList>
            <person name="Meera S.P."/>
            <person name="Sreeshan A."/>
            <person name="Augustine A."/>
        </authorList>
    </citation>
    <scope>NUCLEOTIDE SEQUENCE</scope>
    <source>
        <tissue evidence="1">Leaf</tissue>
    </source>
</reference>
<dbReference type="EMBL" id="GGEC01001347">
    <property type="protein sequence ID" value="MBW81830.1"/>
    <property type="molecule type" value="Transcribed_RNA"/>
</dbReference>
<evidence type="ECO:0000313" key="1">
    <source>
        <dbReference type="EMBL" id="MBW81830.1"/>
    </source>
</evidence>
<organism evidence="1">
    <name type="scientific">Rhizophora mucronata</name>
    <name type="common">Asiatic mangrove</name>
    <dbReference type="NCBI Taxonomy" id="61149"/>
    <lineage>
        <taxon>Eukaryota</taxon>
        <taxon>Viridiplantae</taxon>
        <taxon>Streptophyta</taxon>
        <taxon>Embryophyta</taxon>
        <taxon>Tracheophyta</taxon>
        <taxon>Spermatophyta</taxon>
        <taxon>Magnoliopsida</taxon>
        <taxon>eudicotyledons</taxon>
        <taxon>Gunneridae</taxon>
        <taxon>Pentapetalae</taxon>
        <taxon>rosids</taxon>
        <taxon>fabids</taxon>
        <taxon>Malpighiales</taxon>
        <taxon>Rhizophoraceae</taxon>
        <taxon>Rhizophora</taxon>
    </lineage>
</organism>
<accession>A0A2P2IKR4</accession>